<accession>A0A1S3TMQ8</accession>
<dbReference type="RefSeq" id="XP_014495060.1">
    <property type="nucleotide sequence ID" value="XM_014639574.2"/>
</dbReference>
<evidence type="ECO:0000256" key="5">
    <source>
        <dbReference type="ARBA" id="ARBA00023163"/>
    </source>
</evidence>
<dbReference type="PANTHER" id="PTHR45675">
    <property type="entry name" value="MYB TRANSCRIPTION FACTOR-RELATED-RELATED"/>
    <property type="match status" value="1"/>
</dbReference>
<dbReference type="Pfam" id="PF00249">
    <property type="entry name" value="Myb_DNA-binding"/>
    <property type="match status" value="2"/>
</dbReference>
<proteinExistence type="predicted"/>
<keyword evidence="10" id="KW-1185">Reference proteome</keyword>
<keyword evidence="4" id="KW-0238">DNA-binding</keyword>
<dbReference type="InterPro" id="IPR009057">
    <property type="entry name" value="Homeodomain-like_sf"/>
</dbReference>
<dbReference type="PROSITE" id="PS50090">
    <property type="entry name" value="MYB_LIKE"/>
    <property type="match status" value="2"/>
</dbReference>
<keyword evidence="2" id="KW-0677">Repeat</keyword>
<evidence type="ECO:0000313" key="11">
    <source>
        <dbReference type="RefSeq" id="XP_014495060.1"/>
    </source>
</evidence>
<dbReference type="FunFam" id="1.10.10.60:FF:000011">
    <property type="entry name" value="Myb transcription factor"/>
    <property type="match status" value="1"/>
</dbReference>
<feature type="region of interest" description="Disordered" evidence="7">
    <location>
        <begin position="151"/>
        <end position="181"/>
    </location>
</feature>
<gene>
    <name evidence="11" type="primary">LOC106756984</name>
</gene>
<evidence type="ECO:0000313" key="10">
    <source>
        <dbReference type="Proteomes" id="UP000087766"/>
    </source>
</evidence>
<feature type="region of interest" description="Disordered" evidence="7">
    <location>
        <begin position="1"/>
        <end position="21"/>
    </location>
</feature>
<dbReference type="PANTHER" id="PTHR45675:SF73">
    <property type="entry name" value="MYB TRANSCRIPTION FACTOR"/>
    <property type="match status" value="1"/>
</dbReference>
<reference evidence="11" key="2">
    <citation type="submission" date="2025-08" db="UniProtKB">
        <authorList>
            <consortium name="RefSeq"/>
        </authorList>
    </citation>
    <scope>IDENTIFICATION</scope>
    <source>
        <tissue evidence="11">Leaf</tissue>
    </source>
</reference>
<protein>
    <submittedName>
        <fullName evidence="11">Transcription factor JAMYB-like</fullName>
    </submittedName>
</protein>
<keyword evidence="6" id="KW-0539">Nucleus</keyword>
<dbReference type="GeneID" id="106756984"/>
<evidence type="ECO:0000256" key="6">
    <source>
        <dbReference type="ARBA" id="ARBA00023242"/>
    </source>
</evidence>
<dbReference type="OrthoDB" id="2143914at2759"/>
<keyword evidence="5" id="KW-0804">Transcription</keyword>
<dbReference type="AlphaFoldDB" id="A0A1S3TMQ8"/>
<name>A0A1S3TMQ8_VIGRR</name>
<dbReference type="SMR" id="A0A1S3TMQ8"/>
<dbReference type="STRING" id="3916.A0A1S3TMQ8"/>
<feature type="domain" description="HTH myb-type" evidence="9">
    <location>
        <begin position="68"/>
        <end position="122"/>
    </location>
</feature>
<dbReference type="GO" id="GO:0005634">
    <property type="term" value="C:nucleus"/>
    <property type="evidence" value="ECO:0007669"/>
    <property type="project" value="UniProtKB-SubCell"/>
</dbReference>
<evidence type="ECO:0000256" key="3">
    <source>
        <dbReference type="ARBA" id="ARBA00023015"/>
    </source>
</evidence>
<comment type="subcellular location">
    <subcellularLocation>
        <location evidence="1">Nucleus</location>
    </subcellularLocation>
</comment>
<dbReference type="Proteomes" id="UP000087766">
    <property type="component" value="Chromosome 3"/>
</dbReference>
<evidence type="ECO:0000256" key="4">
    <source>
        <dbReference type="ARBA" id="ARBA00023125"/>
    </source>
</evidence>
<evidence type="ECO:0000256" key="7">
    <source>
        <dbReference type="SAM" id="MobiDB-lite"/>
    </source>
</evidence>
<dbReference type="InterPro" id="IPR044676">
    <property type="entry name" value="EOBI/EOBII-like_plant"/>
</dbReference>
<dbReference type="Gene3D" id="1.10.10.60">
    <property type="entry name" value="Homeodomain-like"/>
    <property type="match status" value="2"/>
</dbReference>
<dbReference type="SMART" id="SM00717">
    <property type="entry name" value="SANT"/>
    <property type="match status" value="2"/>
</dbReference>
<dbReference type="CDD" id="cd00167">
    <property type="entry name" value="SANT"/>
    <property type="match status" value="2"/>
</dbReference>
<evidence type="ECO:0000259" key="8">
    <source>
        <dbReference type="PROSITE" id="PS50090"/>
    </source>
</evidence>
<reference evidence="10" key="1">
    <citation type="journal article" date="2014" name="Nat. Commun.">
        <title>Genome sequence of mungbean and insights into evolution within Vigna species.</title>
        <authorList>
            <person name="Kang Y.J."/>
            <person name="Kim S.K."/>
            <person name="Kim M.Y."/>
            <person name="Lestari P."/>
            <person name="Kim K.H."/>
            <person name="Ha B.K."/>
            <person name="Jun T.H."/>
            <person name="Hwang W.J."/>
            <person name="Lee T."/>
            <person name="Lee J."/>
            <person name="Shim S."/>
            <person name="Yoon M.Y."/>
            <person name="Jang Y.E."/>
            <person name="Han K.S."/>
            <person name="Taeprayoon P."/>
            <person name="Yoon N."/>
            <person name="Somta P."/>
            <person name="Tanya P."/>
            <person name="Kim K.S."/>
            <person name="Gwag J.G."/>
            <person name="Moon J.K."/>
            <person name="Lee Y.H."/>
            <person name="Park B.S."/>
            <person name="Bombarely A."/>
            <person name="Doyle J.J."/>
            <person name="Jackson S.A."/>
            <person name="Schafleitner R."/>
            <person name="Srinives P."/>
            <person name="Varshney R.K."/>
            <person name="Lee S.H."/>
        </authorList>
    </citation>
    <scope>NUCLEOTIDE SEQUENCE [LARGE SCALE GENOMIC DNA]</scope>
    <source>
        <strain evidence="10">cv. VC1973A</strain>
    </source>
</reference>
<feature type="domain" description="Myb-like" evidence="8">
    <location>
        <begin position="68"/>
        <end position="118"/>
    </location>
</feature>
<organism evidence="10 11">
    <name type="scientific">Vigna radiata var. radiata</name>
    <name type="common">Mung bean</name>
    <name type="synonym">Phaseolus aureus</name>
    <dbReference type="NCBI Taxonomy" id="3916"/>
    <lineage>
        <taxon>Eukaryota</taxon>
        <taxon>Viridiplantae</taxon>
        <taxon>Streptophyta</taxon>
        <taxon>Embryophyta</taxon>
        <taxon>Tracheophyta</taxon>
        <taxon>Spermatophyta</taxon>
        <taxon>Magnoliopsida</taxon>
        <taxon>eudicotyledons</taxon>
        <taxon>Gunneridae</taxon>
        <taxon>Pentapetalae</taxon>
        <taxon>rosids</taxon>
        <taxon>fabids</taxon>
        <taxon>Fabales</taxon>
        <taxon>Fabaceae</taxon>
        <taxon>Papilionoideae</taxon>
        <taxon>50 kb inversion clade</taxon>
        <taxon>NPAAA clade</taxon>
        <taxon>indigoferoid/millettioid clade</taxon>
        <taxon>Phaseoleae</taxon>
        <taxon>Vigna</taxon>
    </lineage>
</organism>
<evidence type="ECO:0000256" key="1">
    <source>
        <dbReference type="ARBA" id="ARBA00004123"/>
    </source>
</evidence>
<feature type="domain" description="HTH myb-type" evidence="9">
    <location>
        <begin position="15"/>
        <end position="67"/>
    </location>
</feature>
<keyword evidence="3" id="KW-0805">Transcription regulation</keyword>
<dbReference type="KEGG" id="vra:106756984"/>
<feature type="domain" description="Myb-like" evidence="8">
    <location>
        <begin position="15"/>
        <end position="67"/>
    </location>
</feature>
<dbReference type="PROSITE" id="PS51294">
    <property type="entry name" value="HTH_MYB"/>
    <property type="match status" value="2"/>
</dbReference>
<dbReference type="FunFam" id="1.10.10.60:FF:000107">
    <property type="entry name" value="MYB transcription factor"/>
    <property type="match status" value="1"/>
</dbReference>
<dbReference type="InterPro" id="IPR001005">
    <property type="entry name" value="SANT/Myb"/>
</dbReference>
<sequence length="365" mass="41348">MDVNMKKRSAEEVNSEDTRKGPWSVEEDTLLQNYVATHGDGRWNSVARCAGLKRSGKSCRLRWLNYLRPDVRRGNITLQEQITILELHSRWGNRWSKIARHLPGRTDNEIKNYWRTRVLKQARNLKCDVDSEQFKDALRYVWMPRLIERIQPSSETHDPPDVSPSELYPSPTPSLHHQNGLHGLCSGSNALDLSSAKLEAPLESEDMGHNNVSVPGVCENMNDRDLEQGNITLPFAGGDSMESLWDDENLWLMQQLCDDLEIKDNFLAHGSSVASSAGLCRWKHDLGICGGCSNGAFMACISEPGRSSEVGKYVFLWCRTRPGAHNNFGVHLRVRSCDRSSSGVHSWWNCVVVHICFDEVVTLWF</sequence>
<evidence type="ECO:0000259" key="9">
    <source>
        <dbReference type="PROSITE" id="PS51294"/>
    </source>
</evidence>
<dbReference type="SUPFAM" id="SSF46689">
    <property type="entry name" value="Homeodomain-like"/>
    <property type="match status" value="1"/>
</dbReference>
<dbReference type="GO" id="GO:0043565">
    <property type="term" value="F:sequence-specific DNA binding"/>
    <property type="evidence" value="ECO:0007669"/>
    <property type="project" value="InterPro"/>
</dbReference>
<evidence type="ECO:0000256" key="2">
    <source>
        <dbReference type="ARBA" id="ARBA00022737"/>
    </source>
</evidence>
<dbReference type="InterPro" id="IPR017930">
    <property type="entry name" value="Myb_dom"/>
</dbReference>
<dbReference type="GO" id="GO:0003700">
    <property type="term" value="F:DNA-binding transcription factor activity"/>
    <property type="evidence" value="ECO:0007669"/>
    <property type="project" value="InterPro"/>
</dbReference>
<feature type="compositionally biased region" description="Basic and acidic residues" evidence="7">
    <location>
        <begin position="1"/>
        <end position="20"/>
    </location>
</feature>